<dbReference type="InterPro" id="IPR009057">
    <property type="entry name" value="Homeodomain-like_sf"/>
</dbReference>
<dbReference type="Proteomes" id="UP000812277">
    <property type="component" value="Unassembled WGS sequence"/>
</dbReference>
<dbReference type="PROSITE" id="PS00041">
    <property type="entry name" value="HTH_ARAC_FAMILY_1"/>
    <property type="match status" value="1"/>
</dbReference>
<evidence type="ECO:0000256" key="1">
    <source>
        <dbReference type="ARBA" id="ARBA00004496"/>
    </source>
</evidence>
<dbReference type="PRINTS" id="PR00032">
    <property type="entry name" value="HTHARAC"/>
</dbReference>
<keyword evidence="7" id="KW-0804">Transcription</keyword>
<protein>
    <submittedName>
        <fullName evidence="11">Response regulator</fullName>
    </submittedName>
</protein>
<comment type="caution">
    <text evidence="11">The sequence shown here is derived from an EMBL/GenBank/DDBJ whole genome shotgun (WGS) entry which is preliminary data.</text>
</comment>
<dbReference type="RefSeq" id="WP_219874420.1">
    <property type="nucleotide sequence ID" value="NZ_JAHZIJ010000021.1"/>
</dbReference>
<evidence type="ECO:0000259" key="10">
    <source>
        <dbReference type="PROSITE" id="PS50110"/>
    </source>
</evidence>
<keyword evidence="2" id="KW-0963">Cytoplasm</keyword>
<dbReference type="Pfam" id="PF12833">
    <property type="entry name" value="HTH_18"/>
    <property type="match status" value="1"/>
</dbReference>
<evidence type="ECO:0000256" key="6">
    <source>
        <dbReference type="ARBA" id="ARBA00023125"/>
    </source>
</evidence>
<dbReference type="PANTHER" id="PTHR42713">
    <property type="entry name" value="HISTIDINE KINASE-RELATED"/>
    <property type="match status" value="1"/>
</dbReference>
<evidence type="ECO:0000256" key="8">
    <source>
        <dbReference type="PROSITE-ProRule" id="PRU00169"/>
    </source>
</evidence>
<feature type="domain" description="Response regulatory" evidence="10">
    <location>
        <begin position="3"/>
        <end position="120"/>
    </location>
</feature>
<feature type="domain" description="HTH araC/xylS-type" evidence="9">
    <location>
        <begin position="387"/>
        <end position="486"/>
    </location>
</feature>
<evidence type="ECO:0000313" key="11">
    <source>
        <dbReference type="EMBL" id="MBW7477165.1"/>
    </source>
</evidence>
<dbReference type="SUPFAM" id="SSF46689">
    <property type="entry name" value="Homeodomain-like"/>
    <property type="match status" value="1"/>
</dbReference>
<dbReference type="SMART" id="SM00342">
    <property type="entry name" value="HTH_ARAC"/>
    <property type="match status" value="1"/>
</dbReference>
<dbReference type="SUPFAM" id="SSF52172">
    <property type="entry name" value="CheY-like"/>
    <property type="match status" value="1"/>
</dbReference>
<dbReference type="InterPro" id="IPR020449">
    <property type="entry name" value="Tscrpt_reg_AraC-type_HTH"/>
</dbReference>
<dbReference type="InterPro" id="IPR011006">
    <property type="entry name" value="CheY-like_superfamily"/>
</dbReference>
<evidence type="ECO:0000256" key="5">
    <source>
        <dbReference type="ARBA" id="ARBA00023015"/>
    </source>
</evidence>
<name>A0ABS7DBD3_9BACL</name>
<proteinExistence type="predicted"/>
<dbReference type="PROSITE" id="PS50110">
    <property type="entry name" value="RESPONSE_REGULATORY"/>
    <property type="match status" value="1"/>
</dbReference>
<sequence length="486" mass="56576">MWKVMLVEDEMFVRESVKMIVNWEELGFTILGEADNGEEALQLLQEKHFDLVITDIKMPVMDGVGLLKQARELDYTCKFIMLSCMNEFEYVRKALEYGASNYILKLSMSVTSLVEALSKIKLELEEQSQYADQRIHLFYQQMWRHITELEQEEPVAVPSVIAELQHFNLTIVSVIRGEERWTSKEHIGALPFIDYRYAEVTHLYHSEGLTTVFIWHKPEAPLIDTSAGDNNYAIVYGTNLPYSQLHMQWSRIIQQMSIVWYSGKKGVFYVDAMEVKESAPYFVWRKKRELISSFEKLEEKRCQELIDEIWNDMQSSHLSMVQVKKIAADIDYTLYSMIQKGSSSQSALFDARNHEQLKGAVLAKLQSCLNAYKQTQPTIMTDHPEVNKVITYINDNFHNDDISVKSMAAMIAMDENYFSSLFKAKTKESLITYVHQLRINKALFYLTQTDLTIQQISENVGFKNINYFNRIFKRMKGVTPSQYREG</sequence>
<dbReference type="Gene3D" id="3.40.50.2300">
    <property type="match status" value="1"/>
</dbReference>
<keyword evidence="12" id="KW-1185">Reference proteome</keyword>
<keyword evidence="6" id="KW-0238">DNA-binding</keyword>
<keyword evidence="3 8" id="KW-0597">Phosphoprotein</keyword>
<dbReference type="EMBL" id="JAHZIJ010000021">
    <property type="protein sequence ID" value="MBW7477165.1"/>
    <property type="molecule type" value="Genomic_DNA"/>
</dbReference>
<gene>
    <name evidence="11" type="ORF">K0T92_20835</name>
</gene>
<dbReference type="Gene3D" id="1.10.10.60">
    <property type="entry name" value="Homeodomain-like"/>
    <property type="match status" value="2"/>
</dbReference>
<dbReference type="InterPro" id="IPR001789">
    <property type="entry name" value="Sig_transdc_resp-reg_receiver"/>
</dbReference>
<evidence type="ECO:0000256" key="4">
    <source>
        <dbReference type="ARBA" id="ARBA00023012"/>
    </source>
</evidence>
<evidence type="ECO:0000313" key="12">
    <source>
        <dbReference type="Proteomes" id="UP000812277"/>
    </source>
</evidence>
<dbReference type="SMART" id="SM00448">
    <property type="entry name" value="REC"/>
    <property type="match status" value="1"/>
</dbReference>
<reference evidence="11 12" key="1">
    <citation type="submission" date="2021-07" db="EMBL/GenBank/DDBJ databases">
        <title>Paenibacillus radiodurans sp. nov., isolated from the southeastern edge of Tengger Desert.</title>
        <authorList>
            <person name="Zhang G."/>
        </authorList>
    </citation>
    <scope>NUCLEOTIDE SEQUENCE [LARGE SCALE GENOMIC DNA]</scope>
    <source>
        <strain evidence="11 12">DT7-4</strain>
    </source>
</reference>
<feature type="modified residue" description="4-aspartylphosphate" evidence="8">
    <location>
        <position position="55"/>
    </location>
</feature>
<dbReference type="InterPro" id="IPR051552">
    <property type="entry name" value="HptR"/>
</dbReference>
<dbReference type="InterPro" id="IPR018062">
    <property type="entry name" value="HTH_AraC-typ_CS"/>
</dbReference>
<organism evidence="11 12">
    <name type="scientific">Paenibacillus oenotherae</name>
    <dbReference type="NCBI Taxonomy" id="1435645"/>
    <lineage>
        <taxon>Bacteria</taxon>
        <taxon>Bacillati</taxon>
        <taxon>Bacillota</taxon>
        <taxon>Bacilli</taxon>
        <taxon>Bacillales</taxon>
        <taxon>Paenibacillaceae</taxon>
        <taxon>Paenibacillus</taxon>
    </lineage>
</organism>
<dbReference type="PANTHER" id="PTHR42713:SF3">
    <property type="entry name" value="TRANSCRIPTIONAL REGULATORY PROTEIN HPTR"/>
    <property type="match status" value="1"/>
</dbReference>
<evidence type="ECO:0000256" key="3">
    <source>
        <dbReference type="ARBA" id="ARBA00022553"/>
    </source>
</evidence>
<accession>A0ABS7DBD3</accession>
<dbReference type="Pfam" id="PF00072">
    <property type="entry name" value="Response_reg"/>
    <property type="match status" value="1"/>
</dbReference>
<dbReference type="CDD" id="cd17536">
    <property type="entry name" value="REC_YesN-like"/>
    <property type="match status" value="1"/>
</dbReference>
<keyword evidence="5" id="KW-0805">Transcription regulation</keyword>
<evidence type="ECO:0000256" key="2">
    <source>
        <dbReference type="ARBA" id="ARBA00022490"/>
    </source>
</evidence>
<dbReference type="PROSITE" id="PS01124">
    <property type="entry name" value="HTH_ARAC_FAMILY_2"/>
    <property type="match status" value="1"/>
</dbReference>
<evidence type="ECO:0000259" key="9">
    <source>
        <dbReference type="PROSITE" id="PS01124"/>
    </source>
</evidence>
<keyword evidence="4" id="KW-0902">Two-component regulatory system</keyword>
<comment type="subcellular location">
    <subcellularLocation>
        <location evidence="1">Cytoplasm</location>
    </subcellularLocation>
</comment>
<dbReference type="InterPro" id="IPR018060">
    <property type="entry name" value="HTH_AraC"/>
</dbReference>
<evidence type="ECO:0000256" key="7">
    <source>
        <dbReference type="ARBA" id="ARBA00023163"/>
    </source>
</evidence>